<keyword evidence="17" id="KW-1185">Reference proteome</keyword>
<dbReference type="Proteomes" id="UP000198242">
    <property type="component" value="Chromosome I"/>
</dbReference>
<gene>
    <name evidence="16" type="ORF">GA0074695_3739</name>
</gene>
<keyword evidence="13" id="KW-0732">Signal</keyword>
<dbReference type="GO" id="GO:0008237">
    <property type="term" value="F:metallopeptidase activity"/>
    <property type="evidence" value="ECO:0007669"/>
    <property type="project" value="UniProtKB-KW"/>
</dbReference>
<dbReference type="InterPro" id="IPR027268">
    <property type="entry name" value="Peptidase_M4/M1_CTD_sf"/>
</dbReference>
<accession>A0A1C4XZQ7</accession>
<dbReference type="InterPro" id="IPR001930">
    <property type="entry name" value="Peptidase_M1"/>
</dbReference>
<dbReference type="EMBL" id="LT607411">
    <property type="protein sequence ID" value="SCF13846.1"/>
    <property type="molecule type" value="Genomic_DNA"/>
</dbReference>
<dbReference type="InterPro" id="IPR014782">
    <property type="entry name" value="Peptidase_M1_dom"/>
</dbReference>
<evidence type="ECO:0000256" key="8">
    <source>
        <dbReference type="ARBA" id="ARBA00022801"/>
    </source>
</evidence>
<evidence type="ECO:0000256" key="1">
    <source>
        <dbReference type="ARBA" id="ARBA00000098"/>
    </source>
</evidence>
<evidence type="ECO:0000256" key="7">
    <source>
        <dbReference type="ARBA" id="ARBA00022723"/>
    </source>
</evidence>
<sequence>MTLRTPAVSALMAAALVAGPALAAPATAAPGSTVGADSLGDPYFPRQGNGGYDVRHYDIAFTYDPGTRQMTATATITAVATQDLSRFSLDFMGPTVSAVTVNAVAATFSRDDDKLFVTPKSLLRDGRTFTVAISYAGEPGPMYDPDGSIEGWVPTDDGAFVVGEPQGSATWFPGNNHPTDKATFTFRATVPDGTTAVGNGTLASQSTHSGWTTFVWESREPMATYLATVTIGKFVVSESTTAGGVPVYTAVDPRLAKRAAPMLAEIPDIVGFFSTVFGPYPFSSTGAVVDYAPEVGYALETQTRPVFCDVPSDAIGTIAHELAHMWFGDSVSLTRWSDIWLNEGFATYAEWLWSEHTGGPTAQKLFERRYAPDKKPFWDVLLADPGVLDMFSYPPYDRGAMTLHALRVKVGDEVFFRILKEWARSYRFGNATSADFIRLAERESQQTLGPFFDAWLYRTGKPTSW</sequence>
<keyword evidence="7" id="KW-0479">Metal-binding</keyword>
<dbReference type="InterPro" id="IPR045357">
    <property type="entry name" value="Aminopeptidase_N-like_N"/>
</dbReference>
<keyword evidence="6" id="KW-0645">Protease</keyword>
<dbReference type="Pfam" id="PF17900">
    <property type="entry name" value="Peptidase_M1_N"/>
    <property type="match status" value="1"/>
</dbReference>
<evidence type="ECO:0000259" key="15">
    <source>
        <dbReference type="Pfam" id="PF17900"/>
    </source>
</evidence>
<feature type="signal peptide" evidence="13">
    <location>
        <begin position="1"/>
        <end position="23"/>
    </location>
</feature>
<dbReference type="OrthoDB" id="100605at2"/>
<dbReference type="InterPro" id="IPR050344">
    <property type="entry name" value="Peptidase_M1_aminopeptidases"/>
</dbReference>
<evidence type="ECO:0000256" key="12">
    <source>
        <dbReference type="ARBA" id="ARBA00031533"/>
    </source>
</evidence>
<evidence type="ECO:0000256" key="13">
    <source>
        <dbReference type="SAM" id="SignalP"/>
    </source>
</evidence>
<proteinExistence type="inferred from homology"/>
<evidence type="ECO:0000256" key="10">
    <source>
        <dbReference type="ARBA" id="ARBA00023049"/>
    </source>
</evidence>
<evidence type="ECO:0000256" key="9">
    <source>
        <dbReference type="ARBA" id="ARBA00022833"/>
    </source>
</evidence>
<dbReference type="SUPFAM" id="SSF63737">
    <property type="entry name" value="Leukotriene A4 hydrolase N-terminal domain"/>
    <property type="match status" value="1"/>
</dbReference>
<dbReference type="RefSeq" id="WP_089007402.1">
    <property type="nucleotide sequence ID" value="NZ_LT607411.1"/>
</dbReference>
<keyword evidence="10" id="KW-0482">Metalloprotease</keyword>
<dbReference type="SUPFAM" id="SSF55486">
    <property type="entry name" value="Metalloproteases ('zincins'), catalytic domain"/>
    <property type="match status" value="1"/>
</dbReference>
<keyword evidence="9" id="KW-0862">Zinc</keyword>
<dbReference type="InterPro" id="IPR042097">
    <property type="entry name" value="Aminopeptidase_N-like_N_sf"/>
</dbReference>
<evidence type="ECO:0000256" key="5">
    <source>
        <dbReference type="ARBA" id="ARBA00015611"/>
    </source>
</evidence>
<name>A0A1C4XZQ7_MICVI</name>
<dbReference type="GO" id="GO:0006508">
    <property type="term" value="P:proteolysis"/>
    <property type="evidence" value="ECO:0007669"/>
    <property type="project" value="UniProtKB-KW"/>
</dbReference>
<dbReference type="Gene3D" id="1.10.390.10">
    <property type="entry name" value="Neutral Protease Domain 2"/>
    <property type="match status" value="1"/>
</dbReference>
<dbReference type="AlphaFoldDB" id="A0A1C4XZQ7"/>
<dbReference type="PANTHER" id="PTHR11533:SF297">
    <property type="entry name" value="AMINOPEPTIDASE N"/>
    <property type="match status" value="1"/>
</dbReference>
<dbReference type="GO" id="GO:0008270">
    <property type="term" value="F:zinc ion binding"/>
    <property type="evidence" value="ECO:0007669"/>
    <property type="project" value="InterPro"/>
</dbReference>
<evidence type="ECO:0000256" key="4">
    <source>
        <dbReference type="ARBA" id="ARBA00012564"/>
    </source>
</evidence>
<keyword evidence="8" id="KW-0378">Hydrolase</keyword>
<comment type="similarity">
    <text evidence="3">Belongs to the peptidase M1 family.</text>
</comment>
<dbReference type="PANTHER" id="PTHR11533">
    <property type="entry name" value="PROTEASE M1 ZINC METALLOPROTEASE"/>
    <property type="match status" value="1"/>
</dbReference>
<evidence type="ECO:0000313" key="17">
    <source>
        <dbReference type="Proteomes" id="UP000198242"/>
    </source>
</evidence>
<evidence type="ECO:0000313" key="16">
    <source>
        <dbReference type="EMBL" id="SCF13846.1"/>
    </source>
</evidence>
<evidence type="ECO:0000256" key="6">
    <source>
        <dbReference type="ARBA" id="ARBA00022670"/>
    </source>
</evidence>
<organism evidence="16 17">
    <name type="scientific">Micromonospora viridifaciens</name>
    <dbReference type="NCBI Taxonomy" id="1881"/>
    <lineage>
        <taxon>Bacteria</taxon>
        <taxon>Bacillati</taxon>
        <taxon>Actinomycetota</taxon>
        <taxon>Actinomycetes</taxon>
        <taxon>Micromonosporales</taxon>
        <taxon>Micromonosporaceae</taxon>
        <taxon>Micromonospora</taxon>
    </lineage>
</organism>
<dbReference type="Pfam" id="PF01433">
    <property type="entry name" value="Peptidase_M1"/>
    <property type="match status" value="1"/>
</dbReference>
<dbReference type="Gene3D" id="2.60.40.1730">
    <property type="entry name" value="tricorn interacting facor f3 domain"/>
    <property type="match status" value="1"/>
</dbReference>
<feature type="domain" description="Peptidase M1 membrane alanine aminopeptidase" evidence="14">
    <location>
        <begin position="315"/>
        <end position="455"/>
    </location>
</feature>
<evidence type="ECO:0000256" key="11">
    <source>
        <dbReference type="ARBA" id="ARBA00029811"/>
    </source>
</evidence>
<dbReference type="GO" id="GO:0016285">
    <property type="term" value="F:alanyl aminopeptidase activity"/>
    <property type="evidence" value="ECO:0007669"/>
    <property type="project" value="UniProtKB-EC"/>
</dbReference>
<dbReference type="CDD" id="cd09603">
    <property type="entry name" value="M1_APN_like"/>
    <property type="match status" value="1"/>
</dbReference>
<dbReference type="EC" id="3.4.11.2" evidence="4"/>
<evidence type="ECO:0000256" key="2">
    <source>
        <dbReference type="ARBA" id="ARBA00001947"/>
    </source>
</evidence>
<feature type="chain" id="PRO_5008708626" description="Aminopeptidase N" evidence="13">
    <location>
        <begin position="24"/>
        <end position="465"/>
    </location>
</feature>
<comment type="catalytic activity">
    <reaction evidence="1">
        <text>Release of an N-terminal amino acid, Xaa-|-Yaa- from a peptide, amide or arylamide. Xaa is preferably Ala, but may be most amino acids including Pro (slow action). When a terminal hydrophobic residue is followed by a prolyl residue, the two may be released as an intact Xaa-Pro dipeptide.</text>
        <dbReference type="EC" id="3.4.11.2"/>
    </reaction>
</comment>
<dbReference type="PRINTS" id="PR00756">
    <property type="entry name" value="ALADIPTASE"/>
</dbReference>
<feature type="domain" description="Aminopeptidase N-like N-terminal" evidence="15">
    <location>
        <begin position="56"/>
        <end position="226"/>
    </location>
</feature>
<comment type="cofactor">
    <cofactor evidence="2">
        <name>Zn(2+)</name>
        <dbReference type="ChEBI" id="CHEBI:29105"/>
    </cofactor>
</comment>
<protein>
    <recommendedName>
        <fullName evidence="5">Aminopeptidase N</fullName>
        <ecNumber evidence="4">3.4.11.2</ecNumber>
    </recommendedName>
    <alternativeName>
        <fullName evidence="11">Alanine aminopeptidase</fullName>
    </alternativeName>
    <alternativeName>
        <fullName evidence="12">Lysyl aminopeptidase</fullName>
    </alternativeName>
</protein>
<evidence type="ECO:0000256" key="3">
    <source>
        <dbReference type="ARBA" id="ARBA00010136"/>
    </source>
</evidence>
<reference evidence="17" key="1">
    <citation type="submission" date="2016-06" db="EMBL/GenBank/DDBJ databases">
        <authorList>
            <person name="Varghese N."/>
            <person name="Submissions Spin"/>
        </authorList>
    </citation>
    <scope>NUCLEOTIDE SEQUENCE [LARGE SCALE GENOMIC DNA]</scope>
    <source>
        <strain evidence="17">DSM 43909</strain>
    </source>
</reference>
<evidence type="ECO:0000259" key="14">
    <source>
        <dbReference type="Pfam" id="PF01433"/>
    </source>
</evidence>